<name>A0ABR1VJU3_9PEZI</name>
<evidence type="ECO:0008006" key="5">
    <source>
        <dbReference type="Google" id="ProtNLM"/>
    </source>
</evidence>
<accession>A0ABR1VJU3</accession>
<dbReference type="PANTHER" id="PTHR35394">
    <property type="entry name" value="DUF3176 DOMAIN-CONTAINING PROTEIN"/>
    <property type="match status" value="1"/>
</dbReference>
<keyword evidence="2" id="KW-1133">Transmembrane helix</keyword>
<organism evidence="3 4">
    <name type="scientific">Apiospora saccharicola</name>
    <dbReference type="NCBI Taxonomy" id="335842"/>
    <lineage>
        <taxon>Eukaryota</taxon>
        <taxon>Fungi</taxon>
        <taxon>Dikarya</taxon>
        <taxon>Ascomycota</taxon>
        <taxon>Pezizomycotina</taxon>
        <taxon>Sordariomycetes</taxon>
        <taxon>Xylariomycetidae</taxon>
        <taxon>Amphisphaeriales</taxon>
        <taxon>Apiosporaceae</taxon>
        <taxon>Apiospora</taxon>
    </lineage>
</organism>
<proteinExistence type="predicted"/>
<sequence length="734" mass="80445">MAQAEPRSLLNGGHEPLDPSYPNPTALESPTPSPPPLDTDHQEETQHREHLQHREDTQDQEDHRDTVSSTATQQSYQTIAQNDPSNSKHLQPPPPSVWKQWWVEVVGCVLMVAMLATMVGILSPNNGKPLPDWPFHISINAVISTLSTVLKACAAFILAEGTSHSKWKWFQNNRSLHDIVVFDNASRGPWGCLSLLLAPRGLHPIASLGAALAVLTLALDPFTQQLIHYYDCRQVIASSNATLPRSTSYCQKYQNVPFPTIGLINQGLFNPADVKTPFVCPSGNCTFDHLSSPLGFCSTCEDMSSQLKFINISSGNPPGAEFQYFVNTTLPSGSYTSIGQYEIDETSFAMNSTDDGWIEIIQVSKAYPGGTPNWWDDHYYANYVRGLTKDMNMTGCTTAKENNTWACSGFGGSGAARCRLDPCVKTYSANVEHGRLQENLVHAQLDMFIAEGRMGETPHTYDEDPRPDRDSYWLAADLKCAGPEVVSRLQEAGFRIRDDDIIIPWSVMANKSDGKATVWRGESESSSRSAKVPGPLLNETGLPLDVIPGECLYSLCQNARAIIRHYLETYFHGAIHYLHGYDDEGQPQLLAMYNNTYASFDSISQAFTSIAEGITQHVRRYVEPDALPVAQPALGVVFEQKTCVSVRWPYIAFPAAVVALTTVFLLAIVGQAALGTTGMAAPGWKSSPLPMMFRGLTTDANGRAPGNLDGGAGLTPSLPEMERVAKTTTARLNI</sequence>
<gene>
    <name evidence="3" type="ORF">PG996_004866</name>
</gene>
<evidence type="ECO:0000313" key="3">
    <source>
        <dbReference type="EMBL" id="KAK8071518.1"/>
    </source>
</evidence>
<feature type="transmembrane region" description="Helical" evidence="2">
    <location>
        <begin position="648"/>
        <end position="669"/>
    </location>
</feature>
<feature type="compositionally biased region" description="Polar residues" evidence="1">
    <location>
        <begin position="67"/>
        <end position="89"/>
    </location>
</feature>
<dbReference type="InterPro" id="IPR021514">
    <property type="entry name" value="DUF3176"/>
</dbReference>
<evidence type="ECO:0000256" key="2">
    <source>
        <dbReference type="SAM" id="Phobius"/>
    </source>
</evidence>
<keyword evidence="4" id="KW-1185">Reference proteome</keyword>
<keyword evidence="2" id="KW-0472">Membrane</keyword>
<dbReference type="PANTHER" id="PTHR35394:SF5">
    <property type="entry name" value="DUF3176 DOMAIN-CONTAINING PROTEIN"/>
    <property type="match status" value="1"/>
</dbReference>
<evidence type="ECO:0000256" key="1">
    <source>
        <dbReference type="SAM" id="MobiDB-lite"/>
    </source>
</evidence>
<dbReference type="Proteomes" id="UP001446871">
    <property type="component" value="Unassembled WGS sequence"/>
</dbReference>
<reference evidence="3 4" key="1">
    <citation type="submission" date="2023-01" db="EMBL/GenBank/DDBJ databases">
        <title>Analysis of 21 Apiospora genomes using comparative genomics revels a genus with tremendous synthesis potential of carbohydrate active enzymes and secondary metabolites.</title>
        <authorList>
            <person name="Sorensen T."/>
        </authorList>
    </citation>
    <scope>NUCLEOTIDE SEQUENCE [LARGE SCALE GENOMIC DNA]</scope>
    <source>
        <strain evidence="3 4">CBS 83171</strain>
    </source>
</reference>
<feature type="region of interest" description="Disordered" evidence="1">
    <location>
        <begin position="1"/>
        <end position="93"/>
    </location>
</feature>
<keyword evidence="2" id="KW-0812">Transmembrane</keyword>
<feature type="compositionally biased region" description="Basic and acidic residues" evidence="1">
    <location>
        <begin position="38"/>
        <end position="66"/>
    </location>
</feature>
<evidence type="ECO:0000313" key="4">
    <source>
        <dbReference type="Proteomes" id="UP001446871"/>
    </source>
</evidence>
<dbReference type="Pfam" id="PF11374">
    <property type="entry name" value="DUF3176"/>
    <property type="match status" value="1"/>
</dbReference>
<comment type="caution">
    <text evidence="3">The sequence shown here is derived from an EMBL/GenBank/DDBJ whole genome shotgun (WGS) entry which is preliminary data.</text>
</comment>
<protein>
    <recommendedName>
        <fullName evidence="5">Carboxylic ester hydrolase</fullName>
    </recommendedName>
</protein>
<dbReference type="EMBL" id="JAQQWM010000003">
    <property type="protein sequence ID" value="KAK8071518.1"/>
    <property type="molecule type" value="Genomic_DNA"/>
</dbReference>